<organism evidence="3 4">
    <name type="scientific">Meganyctiphanes norvegica</name>
    <name type="common">Northern krill</name>
    <name type="synonym">Thysanopoda norvegica</name>
    <dbReference type="NCBI Taxonomy" id="48144"/>
    <lineage>
        <taxon>Eukaryota</taxon>
        <taxon>Metazoa</taxon>
        <taxon>Ecdysozoa</taxon>
        <taxon>Arthropoda</taxon>
        <taxon>Crustacea</taxon>
        <taxon>Multicrustacea</taxon>
        <taxon>Malacostraca</taxon>
        <taxon>Eumalacostraca</taxon>
        <taxon>Eucarida</taxon>
        <taxon>Euphausiacea</taxon>
        <taxon>Euphausiidae</taxon>
        <taxon>Meganyctiphanes</taxon>
    </lineage>
</organism>
<evidence type="ECO:0000256" key="1">
    <source>
        <dbReference type="SAM" id="MobiDB-lite"/>
    </source>
</evidence>
<keyword evidence="2" id="KW-0812">Transmembrane</keyword>
<evidence type="ECO:0000256" key="2">
    <source>
        <dbReference type="SAM" id="Phobius"/>
    </source>
</evidence>
<comment type="caution">
    <text evidence="3">The sequence shown here is derived from an EMBL/GenBank/DDBJ whole genome shotgun (WGS) entry which is preliminary data.</text>
</comment>
<feature type="region of interest" description="Disordered" evidence="1">
    <location>
        <begin position="406"/>
        <end position="433"/>
    </location>
</feature>
<reference evidence="3 4" key="1">
    <citation type="submission" date="2024-05" db="EMBL/GenBank/DDBJ databases">
        <authorList>
            <person name="Wallberg A."/>
        </authorList>
    </citation>
    <scope>NUCLEOTIDE SEQUENCE [LARGE SCALE GENOMIC DNA]</scope>
</reference>
<feature type="transmembrane region" description="Helical" evidence="2">
    <location>
        <begin position="448"/>
        <end position="469"/>
    </location>
</feature>
<keyword evidence="2" id="KW-1133">Transmembrane helix</keyword>
<evidence type="ECO:0008006" key="5">
    <source>
        <dbReference type="Google" id="ProtNLM"/>
    </source>
</evidence>
<evidence type="ECO:0000313" key="3">
    <source>
        <dbReference type="EMBL" id="CAL4079796.1"/>
    </source>
</evidence>
<sequence>IIFRSLDGWRATTRSAGFNSWGGATMWFPATDRVLEGRLMFTDGKGMDVHGDAMLWRNGMIMQQNSEEYDCVGYRTDNAAYMYTCDAQRYPMICEKPEDLIEVSFTGVLPKASSSISGWPPSNAIGNSAWHNSSPYVVPSSLWFEFPVPIRVLKYSFTSRVDHVDYVVPDGPSKYFFWGSNHNDCSQETSRVVLYEDNSGTPFERTNKPKTKRISHSDFYRCYGFTVTDVPGRIYNGKHIKAVTIGNVLFYSEIVVITAPPPTTTYPVYTPDMTDCVPVNNSGVISSVNGSPITLYAPSADTERYSGVIKVFYGPDWESSRILTVDLSQHAQHIGNGIIVLVIWPKFQTRSSNNEHFSFVLTTNRSDSDRYDDFTYIVYERELLLEYSNMGNSIWYQNCYPEPESTTSLTPETDMAEEVTTSAKSTSDMSISDPTSKTFADKESHTSVVIGITVIILVCVIAIASFLFVKKWREKAVNRDANSRCPEGEANRTYHYLKDENLLDTD</sequence>
<accession>A0AAV2QD63</accession>
<dbReference type="EMBL" id="CAXKWB010005780">
    <property type="protein sequence ID" value="CAL4079796.1"/>
    <property type="molecule type" value="Genomic_DNA"/>
</dbReference>
<dbReference type="AlphaFoldDB" id="A0AAV2QD63"/>
<keyword evidence="2" id="KW-0472">Membrane</keyword>
<keyword evidence="4" id="KW-1185">Reference proteome</keyword>
<feature type="compositionally biased region" description="Polar residues" evidence="1">
    <location>
        <begin position="419"/>
        <end position="433"/>
    </location>
</feature>
<gene>
    <name evidence="3" type="ORF">MNOR_LOCUS11117</name>
</gene>
<dbReference type="Proteomes" id="UP001497623">
    <property type="component" value="Unassembled WGS sequence"/>
</dbReference>
<name>A0AAV2QD63_MEGNR</name>
<feature type="non-terminal residue" evidence="3">
    <location>
        <position position="1"/>
    </location>
</feature>
<proteinExistence type="predicted"/>
<evidence type="ECO:0000313" key="4">
    <source>
        <dbReference type="Proteomes" id="UP001497623"/>
    </source>
</evidence>
<protein>
    <recommendedName>
        <fullName evidence="5">Lectin</fullName>
    </recommendedName>
</protein>